<feature type="transmembrane region" description="Helical" evidence="6">
    <location>
        <begin position="89"/>
        <end position="111"/>
    </location>
</feature>
<accession>A0AAD8JNJ6</accession>
<feature type="transmembrane region" description="Helical" evidence="6">
    <location>
        <begin position="158"/>
        <end position="181"/>
    </location>
</feature>
<dbReference type="GO" id="GO:1990961">
    <property type="term" value="P:xenobiotic detoxification by transmembrane export across the plasma membrane"/>
    <property type="evidence" value="ECO:0007669"/>
    <property type="project" value="InterPro"/>
</dbReference>
<dbReference type="GO" id="GO:0015297">
    <property type="term" value="F:antiporter activity"/>
    <property type="evidence" value="ECO:0007669"/>
    <property type="project" value="InterPro"/>
</dbReference>
<evidence type="ECO:0000256" key="2">
    <source>
        <dbReference type="ARBA" id="ARBA00010199"/>
    </source>
</evidence>
<keyword evidence="5 6" id="KW-0472">Membrane</keyword>
<comment type="caution">
    <text evidence="7">The sequence shown here is derived from an EMBL/GenBank/DDBJ whole genome shotgun (WGS) entry which is preliminary data.</text>
</comment>
<dbReference type="InterPro" id="IPR045069">
    <property type="entry name" value="MATE_euk"/>
</dbReference>
<dbReference type="GO" id="GO:0016020">
    <property type="term" value="C:membrane"/>
    <property type="evidence" value="ECO:0007669"/>
    <property type="project" value="UniProtKB-SubCell"/>
</dbReference>
<gene>
    <name evidence="7" type="ORF">POM88_004735</name>
</gene>
<keyword evidence="3 6" id="KW-0812">Transmembrane</keyword>
<reference evidence="7" key="1">
    <citation type="submission" date="2023-02" db="EMBL/GenBank/DDBJ databases">
        <title>Genome of toxic invasive species Heracleum sosnowskyi carries increased number of genes despite the absence of recent whole-genome duplications.</title>
        <authorList>
            <person name="Schelkunov M."/>
            <person name="Shtratnikova V."/>
            <person name="Makarenko M."/>
            <person name="Klepikova A."/>
            <person name="Omelchenko D."/>
            <person name="Novikova G."/>
            <person name="Obukhova E."/>
            <person name="Bogdanov V."/>
            <person name="Penin A."/>
            <person name="Logacheva M."/>
        </authorList>
    </citation>
    <scope>NUCLEOTIDE SEQUENCE</scope>
    <source>
        <strain evidence="7">Hsosn_3</strain>
        <tissue evidence="7">Leaf</tissue>
    </source>
</reference>
<feature type="transmembrane region" description="Helical" evidence="6">
    <location>
        <begin position="383"/>
        <end position="402"/>
    </location>
</feature>
<name>A0AAD8JNJ6_9APIA</name>
<dbReference type="CDD" id="cd13132">
    <property type="entry name" value="MATE_eukaryotic"/>
    <property type="match status" value="1"/>
</dbReference>
<evidence type="ECO:0000256" key="5">
    <source>
        <dbReference type="ARBA" id="ARBA00023136"/>
    </source>
</evidence>
<dbReference type="GO" id="GO:0042910">
    <property type="term" value="F:xenobiotic transmembrane transporter activity"/>
    <property type="evidence" value="ECO:0007669"/>
    <property type="project" value="InterPro"/>
</dbReference>
<dbReference type="NCBIfam" id="TIGR00797">
    <property type="entry name" value="matE"/>
    <property type="match status" value="1"/>
</dbReference>
<comment type="similarity">
    <text evidence="2">Belongs to the multi antimicrobial extrusion (MATE) (TC 2.A.66.1) family.</text>
</comment>
<evidence type="ECO:0000256" key="1">
    <source>
        <dbReference type="ARBA" id="ARBA00004141"/>
    </source>
</evidence>
<keyword evidence="8" id="KW-1185">Reference proteome</keyword>
<organism evidence="7 8">
    <name type="scientific">Heracleum sosnowskyi</name>
    <dbReference type="NCBI Taxonomy" id="360622"/>
    <lineage>
        <taxon>Eukaryota</taxon>
        <taxon>Viridiplantae</taxon>
        <taxon>Streptophyta</taxon>
        <taxon>Embryophyta</taxon>
        <taxon>Tracheophyta</taxon>
        <taxon>Spermatophyta</taxon>
        <taxon>Magnoliopsida</taxon>
        <taxon>eudicotyledons</taxon>
        <taxon>Gunneridae</taxon>
        <taxon>Pentapetalae</taxon>
        <taxon>asterids</taxon>
        <taxon>campanulids</taxon>
        <taxon>Apiales</taxon>
        <taxon>Apiaceae</taxon>
        <taxon>Apioideae</taxon>
        <taxon>apioid superclade</taxon>
        <taxon>Tordylieae</taxon>
        <taxon>Tordyliinae</taxon>
        <taxon>Heracleum</taxon>
    </lineage>
</organism>
<dbReference type="Pfam" id="PF01554">
    <property type="entry name" value="MatE"/>
    <property type="match status" value="2"/>
</dbReference>
<comment type="subcellular location">
    <subcellularLocation>
        <location evidence="1">Membrane</location>
        <topology evidence="1">Multi-pass membrane protein</topology>
    </subcellularLocation>
</comment>
<feature type="transmembrane region" description="Helical" evidence="6">
    <location>
        <begin position="288"/>
        <end position="309"/>
    </location>
</feature>
<reference evidence="7" key="2">
    <citation type="submission" date="2023-05" db="EMBL/GenBank/DDBJ databases">
        <authorList>
            <person name="Schelkunov M.I."/>
        </authorList>
    </citation>
    <scope>NUCLEOTIDE SEQUENCE</scope>
    <source>
        <strain evidence="7">Hsosn_3</strain>
        <tissue evidence="7">Leaf</tissue>
    </source>
</reference>
<evidence type="ECO:0000313" key="8">
    <source>
        <dbReference type="Proteomes" id="UP001237642"/>
    </source>
</evidence>
<dbReference type="EMBL" id="JAUIZM010000001">
    <property type="protein sequence ID" value="KAK1405130.1"/>
    <property type="molecule type" value="Genomic_DNA"/>
</dbReference>
<proteinExistence type="inferred from homology"/>
<evidence type="ECO:0000313" key="7">
    <source>
        <dbReference type="EMBL" id="KAK1405130.1"/>
    </source>
</evidence>
<dbReference type="Proteomes" id="UP001237642">
    <property type="component" value="Unassembled WGS sequence"/>
</dbReference>
<sequence length="425" mass="46303">MEANNRVMSSAADALLEKEKNESDTRCCSWSYKLLDMEEAKWQLQLASSNLANSWATVTGFSFMVGLSGALETLCGQGYGAKMYRMLGIYLQASCIISILFSCIISALWIYTEPILGLLHQDPEISKAASLYIMYLIPGLFAYGITYALVYWTSLGFIGAPLAASISLWISVLMLASYVLYAKKFKRTWEGFSWESSYYVFGNLKLAIPSAAMVCLEYWAFELLVLLAGIMPNADVTTSLIAMCVNTEAVAYMFTYGLSASASTRVSNELGAGNPDKAKHAMKVTLKLSLILAVAVVLALGFGHDIWAASFSDSSTIIEEFASVTPLLVISIVVDSFQGILSGVARGCGWQHLAVYINLAMFYLIGMPIAVLLGFKLKLYAKGLWLGLICGLTCQAGSLLLLTRFGAWNKMELNGSMRGESTVLV</sequence>
<feature type="transmembrane region" description="Helical" evidence="6">
    <location>
        <begin position="321"/>
        <end position="341"/>
    </location>
</feature>
<dbReference type="PANTHER" id="PTHR11206">
    <property type="entry name" value="MULTIDRUG RESISTANCE PROTEIN"/>
    <property type="match status" value="1"/>
</dbReference>
<evidence type="ECO:0000256" key="6">
    <source>
        <dbReference type="SAM" id="Phobius"/>
    </source>
</evidence>
<evidence type="ECO:0000256" key="4">
    <source>
        <dbReference type="ARBA" id="ARBA00022989"/>
    </source>
</evidence>
<feature type="transmembrane region" description="Helical" evidence="6">
    <location>
        <begin position="353"/>
        <end position="377"/>
    </location>
</feature>
<dbReference type="AlphaFoldDB" id="A0AAD8JNJ6"/>
<feature type="transmembrane region" description="Helical" evidence="6">
    <location>
        <begin position="51"/>
        <end position="69"/>
    </location>
</feature>
<feature type="transmembrane region" description="Helical" evidence="6">
    <location>
        <begin position="132"/>
        <end position="152"/>
    </location>
</feature>
<evidence type="ECO:0000256" key="3">
    <source>
        <dbReference type="ARBA" id="ARBA00022692"/>
    </source>
</evidence>
<dbReference type="InterPro" id="IPR002528">
    <property type="entry name" value="MATE_fam"/>
</dbReference>
<keyword evidence="4 6" id="KW-1133">Transmembrane helix</keyword>
<protein>
    <submittedName>
        <fullName evidence="7">MATE efflux family protein ALF5</fullName>
    </submittedName>
</protein>